<dbReference type="EC" id="2.3.2.27" evidence="4"/>
<keyword evidence="8" id="KW-0833">Ubl conjugation pathway</keyword>
<dbReference type="GO" id="GO:0031624">
    <property type="term" value="F:ubiquitin conjugating enzyme binding"/>
    <property type="evidence" value="ECO:0007669"/>
    <property type="project" value="TreeGrafter"/>
</dbReference>
<dbReference type="InterPro" id="IPR013083">
    <property type="entry name" value="Znf_RING/FYVE/PHD"/>
</dbReference>
<feature type="domain" description="SIAH-type" evidence="12">
    <location>
        <begin position="77"/>
        <end position="147"/>
    </location>
</feature>
<evidence type="ECO:0000259" key="11">
    <source>
        <dbReference type="PROSITE" id="PS50089"/>
    </source>
</evidence>
<dbReference type="Pfam" id="PF21362">
    <property type="entry name" value="Sina_RING"/>
    <property type="match status" value="1"/>
</dbReference>
<evidence type="ECO:0000256" key="1">
    <source>
        <dbReference type="ARBA" id="ARBA00000900"/>
    </source>
</evidence>
<name>A0AAU9IX26_9CILI</name>
<evidence type="ECO:0000256" key="8">
    <source>
        <dbReference type="ARBA" id="ARBA00022786"/>
    </source>
</evidence>
<keyword evidence="14" id="KW-1185">Reference proteome</keyword>
<dbReference type="InterPro" id="IPR004162">
    <property type="entry name" value="SINA-like_animal"/>
</dbReference>
<dbReference type="PANTHER" id="PTHR45877">
    <property type="entry name" value="E3 UBIQUITIN-PROTEIN LIGASE SIAH2"/>
    <property type="match status" value="1"/>
</dbReference>
<dbReference type="GO" id="GO:0008270">
    <property type="term" value="F:zinc ion binding"/>
    <property type="evidence" value="ECO:0007669"/>
    <property type="project" value="UniProtKB-KW"/>
</dbReference>
<comment type="similarity">
    <text evidence="3">Belongs to the SINA (Seven in absentia) family.</text>
</comment>
<evidence type="ECO:0000256" key="10">
    <source>
        <dbReference type="PROSITE-ProRule" id="PRU00455"/>
    </source>
</evidence>
<dbReference type="Proteomes" id="UP001162131">
    <property type="component" value="Unassembled WGS sequence"/>
</dbReference>
<reference evidence="13" key="1">
    <citation type="submission" date="2021-09" db="EMBL/GenBank/DDBJ databases">
        <authorList>
            <consortium name="AG Swart"/>
            <person name="Singh M."/>
            <person name="Singh A."/>
            <person name="Seah K."/>
            <person name="Emmerich C."/>
        </authorList>
    </citation>
    <scope>NUCLEOTIDE SEQUENCE</scope>
    <source>
        <strain evidence="13">ATCC30299</strain>
    </source>
</reference>
<comment type="pathway">
    <text evidence="2">Protein modification; protein ubiquitination.</text>
</comment>
<comment type="caution">
    <text evidence="13">The sequence shown here is derived from an EMBL/GenBank/DDBJ whole genome shotgun (WGS) entry which is preliminary data.</text>
</comment>
<keyword evidence="6" id="KW-0479">Metal-binding</keyword>
<evidence type="ECO:0000313" key="13">
    <source>
        <dbReference type="EMBL" id="CAG9314051.1"/>
    </source>
</evidence>
<evidence type="ECO:0000313" key="14">
    <source>
        <dbReference type="Proteomes" id="UP001162131"/>
    </source>
</evidence>
<dbReference type="EMBL" id="CAJZBQ010000011">
    <property type="protein sequence ID" value="CAG9314051.1"/>
    <property type="molecule type" value="Genomic_DNA"/>
</dbReference>
<dbReference type="InterPro" id="IPR049548">
    <property type="entry name" value="Sina-like_RING"/>
</dbReference>
<dbReference type="GO" id="GO:0005737">
    <property type="term" value="C:cytoplasm"/>
    <property type="evidence" value="ECO:0007669"/>
    <property type="project" value="TreeGrafter"/>
</dbReference>
<keyword evidence="7 10" id="KW-0863">Zinc-finger</keyword>
<dbReference type="AlphaFoldDB" id="A0AAU9IX26"/>
<dbReference type="Gene3D" id="3.30.40.10">
    <property type="entry name" value="Zinc/RING finger domain, C3HC4 (zinc finger)"/>
    <property type="match status" value="2"/>
</dbReference>
<accession>A0AAU9IX26</accession>
<dbReference type="GO" id="GO:0043161">
    <property type="term" value="P:proteasome-mediated ubiquitin-dependent protein catabolic process"/>
    <property type="evidence" value="ECO:0007669"/>
    <property type="project" value="TreeGrafter"/>
</dbReference>
<comment type="catalytic activity">
    <reaction evidence="1">
        <text>S-ubiquitinyl-[E2 ubiquitin-conjugating enzyme]-L-cysteine + [acceptor protein]-L-lysine = [E2 ubiquitin-conjugating enzyme]-L-cysteine + N(6)-ubiquitinyl-[acceptor protein]-L-lysine.</text>
        <dbReference type="EC" id="2.3.2.27"/>
    </reaction>
</comment>
<evidence type="ECO:0000256" key="9">
    <source>
        <dbReference type="ARBA" id="ARBA00022833"/>
    </source>
</evidence>
<dbReference type="InterPro" id="IPR001841">
    <property type="entry name" value="Znf_RING"/>
</dbReference>
<evidence type="ECO:0000256" key="2">
    <source>
        <dbReference type="ARBA" id="ARBA00004906"/>
    </source>
</evidence>
<dbReference type="Pfam" id="PF21361">
    <property type="entry name" value="Sina_ZnF"/>
    <property type="match status" value="1"/>
</dbReference>
<gene>
    <name evidence="13" type="ORF">BSTOLATCC_MIC9849</name>
</gene>
<proteinExistence type="inferred from homology"/>
<evidence type="ECO:0000256" key="4">
    <source>
        <dbReference type="ARBA" id="ARBA00012483"/>
    </source>
</evidence>
<evidence type="ECO:0000259" key="12">
    <source>
        <dbReference type="PROSITE" id="PS51081"/>
    </source>
</evidence>
<sequence length="263" mass="30254">MSKRKRSEASRDIMNKLTCPICVDYFSKPTYQCSKGHSICAGCYQNLSRLNPICPLCRIRYPPTPIRNFLLESMLETYPSSCKYAKDGCKETLNLSNRHDHEKSCPFDKEVNCPVFNFIANENTPPDMCKWRNSIDKLIEHFQSDHNLNPEENSQSSVTLNWGKTLNSDFMYRKKLVVIKEKYVLVTLSHLFEAYELGVMVLTLNKRCDVNVKIKSGEMFYKMVKPCFGMKSVVGDVCIFTLGTVELLVLEDKLELITKISID</sequence>
<keyword evidence="5" id="KW-0808">Transferase</keyword>
<dbReference type="PROSITE" id="PS51081">
    <property type="entry name" value="ZF_SIAH"/>
    <property type="match status" value="1"/>
</dbReference>
<keyword evidence="9" id="KW-0862">Zinc</keyword>
<evidence type="ECO:0000256" key="5">
    <source>
        <dbReference type="ARBA" id="ARBA00022679"/>
    </source>
</evidence>
<evidence type="ECO:0000256" key="3">
    <source>
        <dbReference type="ARBA" id="ARBA00009119"/>
    </source>
</evidence>
<evidence type="ECO:0000256" key="7">
    <source>
        <dbReference type="ARBA" id="ARBA00022771"/>
    </source>
</evidence>
<organism evidence="13 14">
    <name type="scientific">Blepharisma stoltei</name>
    <dbReference type="NCBI Taxonomy" id="1481888"/>
    <lineage>
        <taxon>Eukaryota</taxon>
        <taxon>Sar</taxon>
        <taxon>Alveolata</taxon>
        <taxon>Ciliophora</taxon>
        <taxon>Postciliodesmatophora</taxon>
        <taxon>Heterotrichea</taxon>
        <taxon>Heterotrichida</taxon>
        <taxon>Blepharismidae</taxon>
        <taxon>Blepharisma</taxon>
    </lineage>
</organism>
<dbReference type="SUPFAM" id="SSF57850">
    <property type="entry name" value="RING/U-box"/>
    <property type="match status" value="1"/>
</dbReference>
<dbReference type="PROSITE" id="PS50089">
    <property type="entry name" value="ZF_RING_2"/>
    <property type="match status" value="1"/>
</dbReference>
<dbReference type="PANTHER" id="PTHR45877:SF2">
    <property type="entry name" value="E3 UBIQUITIN-PROTEIN LIGASE SINA-RELATED"/>
    <property type="match status" value="1"/>
</dbReference>
<protein>
    <recommendedName>
        <fullName evidence="4">RING-type E3 ubiquitin transferase</fullName>
        <ecNumber evidence="4">2.3.2.27</ecNumber>
    </recommendedName>
</protein>
<dbReference type="GO" id="GO:0061630">
    <property type="term" value="F:ubiquitin protein ligase activity"/>
    <property type="evidence" value="ECO:0007669"/>
    <property type="project" value="UniProtKB-EC"/>
</dbReference>
<feature type="domain" description="RING-type" evidence="11">
    <location>
        <begin position="19"/>
        <end position="58"/>
    </location>
</feature>
<dbReference type="SUPFAM" id="SSF49599">
    <property type="entry name" value="TRAF domain-like"/>
    <property type="match status" value="1"/>
</dbReference>
<dbReference type="InterPro" id="IPR013010">
    <property type="entry name" value="Znf_SIAH"/>
</dbReference>
<evidence type="ECO:0000256" key="6">
    <source>
        <dbReference type="ARBA" id="ARBA00022723"/>
    </source>
</evidence>